<dbReference type="PRINTS" id="PR00038">
    <property type="entry name" value="HTHLUXR"/>
</dbReference>
<dbReference type="Proteomes" id="UP000248196">
    <property type="component" value="Unassembled WGS sequence"/>
</dbReference>
<accession>A0A318NUZ0</accession>
<evidence type="ECO:0000313" key="6">
    <source>
        <dbReference type="EMBL" id="PYD36848.1"/>
    </source>
</evidence>
<keyword evidence="3" id="KW-0010">Activator</keyword>
<dbReference type="PROSITE" id="PS50043">
    <property type="entry name" value="HTH_LUXR_2"/>
    <property type="match status" value="1"/>
</dbReference>
<comment type="caution">
    <text evidence="6">The sequence shown here is derived from an EMBL/GenBank/DDBJ whole genome shotgun (WGS) entry which is preliminary data.</text>
</comment>
<protein>
    <recommendedName>
        <fullName evidence="5">HTH luxR-type domain-containing protein</fullName>
    </recommendedName>
</protein>
<keyword evidence="2" id="KW-0238">DNA-binding</keyword>
<keyword evidence="1" id="KW-0805">Transcription regulation</keyword>
<dbReference type="InterPro" id="IPR036388">
    <property type="entry name" value="WH-like_DNA-bd_sf"/>
</dbReference>
<dbReference type="Pfam" id="PF00196">
    <property type="entry name" value="GerE"/>
    <property type="match status" value="1"/>
</dbReference>
<dbReference type="PANTHER" id="PTHR44688">
    <property type="entry name" value="DNA-BINDING TRANSCRIPTIONAL ACTIVATOR DEVR_DOSR"/>
    <property type="match status" value="1"/>
</dbReference>
<evidence type="ECO:0000256" key="2">
    <source>
        <dbReference type="ARBA" id="ARBA00023125"/>
    </source>
</evidence>
<dbReference type="EMBL" id="PESE01000009">
    <property type="protein sequence ID" value="PYD36848.1"/>
    <property type="molecule type" value="Genomic_DNA"/>
</dbReference>
<evidence type="ECO:0000313" key="7">
    <source>
        <dbReference type="Proteomes" id="UP000248196"/>
    </source>
</evidence>
<dbReference type="PANTHER" id="PTHR44688:SF16">
    <property type="entry name" value="DNA-BINDING TRANSCRIPTIONAL ACTIVATOR DEVR_DOSR"/>
    <property type="match status" value="1"/>
</dbReference>
<sequence length="226" mass="26086">MGSITLKTMNIAYLYRYNILYDLISSFITRELKLNDLYLHQFHSTDSLLQSVERYEMDIVIIHSSCLFDGASSEAEIRKLLSELRNNKRTITVFFAQNMKSALLKKIVLSGMDIIFSSRDTPQELVLALVSMMNKSLPGRYISKTIRENLQKNDNALTPKEWEVINLISQGYSLSEIASKKCRAMSTISTQKRNAMNKLHLKNESELLCFLHQNTFFNYSFSGYHV</sequence>
<dbReference type="GO" id="GO:0006355">
    <property type="term" value="P:regulation of DNA-templated transcription"/>
    <property type="evidence" value="ECO:0007669"/>
    <property type="project" value="InterPro"/>
</dbReference>
<gene>
    <name evidence="6" type="ORF">CT690_22620</name>
</gene>
<proteinExistence type="predicted"/>
<evidence type="ECO:0000256" key="1">
    <source>
        <dbReference type="ARBA" id="ARBA00023015"/>
    </source>
</evidence>
<dbReference type="AlphaFoldDB" id="A0A318NUZ0"/>
<organism evidence="6 7">
    <name type="scientific">Serratia plymuthica</name>
    <dbReference type="NCBI Taxonomy" id="82996"/>
    <lineage>
        <taxon>Bacteria</taxon>
        <taxon>Pseudomonadati</taxon>
        <taxon>Pseudomonadota</taxon>
        <taxon>Gammaproteobacteria</taxon>
        <taxon>Enterobacterales</taxon>
        <taxon>Yersiniaceae</taxon>
        <taxon>Serratia</taxon>
    </lineage>
</organism>
<dbReference type="SUPFAM" id="SSF46894">
    <property type="entry name" value="C-terminal effector domain of the bipartite response regulators"/>
    <property type="match status" value="1"/>
</dbReference>
<feature type="domain" description="HTH luxR-type" evidence="5">
    <location>
        <begin position="150"/>
        <end position="215"/>
    </location>
</feature>
<dbReference type="OrthoDB" id="6623825at2"/>
<reference evidence="6 7" key="1">
    <citation type="submission" date="2017-11" db="EMBL/GenBank/DDBJ databases">
        <title>Genome sequence of the oocydin A producing rhizobacterium Serratia plymuthica 4Rx5.</title>
        <authorList>
            <person name="Matilla M.A."/>
            <person name="Udaondo Z."/>
            <person name="Salmond G.P.C."/>
        </authorList>
    </citation>
    <scope>NUCLEOTIDE SEQUENCE [LARGE SCALE GENOMIC DNA]</scope>
    <source>
        <strain evidence="6 7">4Rx5</strain>
    </source>
</reference>
<evidence type="ECO:0000259" key="5">
    <source>
        <dbReference type="PROSITE" id="PS50043"/>
    </source>
</evidence>
<evidence type="ECO:0000256" key="4">
    <source>
        <dbReference type="ARBA" id="ARBA00023163"/>
    </source>
</evidence>
<keyword evidence="4" id="KW-0804">Transcription</keyword>
<dbReference type="InterPro" id="IPR016032">
    <property type="entry name" value="Sig_transdc_resp-reg_C-effctor"/>
</dbReference>
<dbReference type="GO" id="GO:0003677">
    <property type="term" value="F:DNA binding"/>
    <property type="evidence" value="ECO:0007669"/>
    <property type="project" value="UniProtKB-KW"/>
</dbReference>
<name>A0A318NUZ0_SERPL</name>
<dbReference type="Gene3D" id="1.10.10.10">
    <property type="entry name" value="Winged helix-like DNA-binding domain superfamily/Winged helix DNA-binding domain"/>
    <property type="match status" value="1"/>
</dbReference>
<dbReference type="SMART" id="SM00421">
    <property type="entry name" value="HTH_LUXR"/>
    <property type="match status" value="1"/>
</dbReference>
<evidence type="ECO:0000256" key="3">
    <source>
        <dbReference type="ARBA" id="ARBA00023159"/>
    </source>
</evidence>
<dbReference type="InterPro" id="IPR000792">
    <property type="entry name" value="Tscrpt_reg_LuxR_C"/>
</dbReference>
<dbReference type="CDD" id="cd06170">
    <property type="entry name" value="LuxR_C_like"/>
    <property type="match status" value="1"/>
</dbReference>